<keyword evidence="4" id="KW-1185">Reference proteome</keyword>
<sequence length="274" mass="29566">MAEEPPKRRLVVTEVTRGRNGGPGILALGLGAPRAAPAAVGVGRRGAAQPPPPPPPESSDEEEVQEEYVDEDGESSDDDFRNDPYGVKRAERKQKAAELKKWRENRKALELKDKSSERRQALIAGLSRTGVGSYTSSSHRGEAGERVVFEDAKLLYVKTSSETSKFEIYVFIVDDKDVVMWRTSDTNKEAKLLAPGFIVDFVGTVSDQSTDGGVNVTTVTGLKVLIVDGARVAPTPKPEKRKKGAEDGDDDDDDEPAAAAKKARVAEGDETDDG</sequence>
<dbReference type="AlphaFoldDB" id="A0A8J2SQ92"/>
<feature type="region of interest" description="Disordered" evidence="2">
    <location>
        <begin position="1"/>
        <end position="92"/>
    </location>
</feature>
<keyword evidence="1" id="KW-0175">Coiled coil</keyword>
<feature type="coiled-coil region" evidence="1">
    <location>
        <begin position="92"/>
        <end position="119"/>
    </location>
</feature>
<feature type="region of interest" description="Disordered" evidence="2">
    <location>
        <begin position="233"/>
        <end position="274"/>
    </location>
</feature>
<accession>A0A8J2SQ92</accession>
<evidence type="ECO:0000256" key="1">
    <source>
        <dbReference type="SAM" id="Coils"/>
    </source>
</evidence>
<organism evidence="3 4">
    <name type="scientific">Pelagomonas calceolata</name>
    <dbReference type="NCBI Taxonomy" id="35677"/>
    <lineage>
        <taxon>Eukaryota</taxon>
        <taxon>Sar</taxon>
        <taxon>Stramenopiles</taxon>
        <taxon>Ochrophyta</taxon>
        <taxon>Pelagophyceae</taxon>
        <taxon>Pelagomonadales</taxon>
        <taxon>Pelagomonadaceae</taxon>
        <taxon>Pelagomonas</taxon>
    </lineage>
</organism>
<feature type="compositionally biased region" description="Acidic residues" evidence="2">
    <location>
        <begin position="247"/>
        <end position="256"/>
    </location>
</feature>
<feature type="compositionally biased region" description="Low complexity" evidence="2">
    <location>
        <begin position="25"/>
        <end position="48"/>
    </location>
</feature>
<evidence type="ECO:0000313" key="4">
    <source>
        <dbReference type="Proteomes" id="UP000789595"/>
    </source>
</evidence>
<dbReference type="Proteomes" id="UP000789595">
    <property type="component" value="Unassembled WGS sequence"/>
</dbReference>
<feature type="compositionally biased region" description="Acidic residues" evidence="2">
    <location>
        <begin position="58"/>
        <end position="77"/>
    </location>
</feature>
<protein>
    <submittedName>
        <fullName evidence="3">Uncharacterized protein</fullName>
    </submittedName>
</protein>
<evidence type="ECO:0000256" key="2">
    <source>
        <dbReference type="SAM" id="MobiDB-lite"/>
    </source>
</evidence>
<proteinExistence type="predicted"/>
<feature type="compositionally biased region" description="Basic and acidic residues" evidence="2">
    <location>
        <begin position="78"/>
        <end position="92"/>
    </location>
</feature>
<evidence type="ECO:0000313" key="3">
    <source>
        <dbReference type="EMBL" id="CAH0371397.1"/>
    </source>
</evidence>
<dbReference type="EMBL" id="CAKKNE010000003">
    <property type="protein sequence ID" value="CAH0371397.1"/>
    <property type="molecule type" value="Genomic_DNA"/>
</dbReference>
<gene>
    <name evidence="3" type="ORF">PECAL_3P13370</name>
</gene>
<name>A0A8J2SQ92_9STRA</name>
<comment type="caution">
    <text evidence="3">The sequence shown here is derived from an EMBL/GenBank/DDBJ whole genome shotgun (WGS) entry which is preliminary data.</text>
</comment>
<reference evidence="3" key="1">
    <citation type="submission" date="2021-11" db="EMBL/GenBank/DDBJ databases">
        <authorList>
            <consortium name="Genoscope - CEA"/>
            <person name="William W."/>
        </authorList>
    </citation>
    <scope>NUCLEOTIDE SEQUENCE</scope>
</reference>